<proteinExistence type="inferred from homology"/>
<dbReference type="Proteomes" id="UP000199300">
    <property type="component" value="Unassembled WGS sequence"/>
</dbReference>
<name>A0A1H8SVE1_9BACI</name>
<feature type="domain" description="Replicative helicase loading/DNA remodeling protein DnaB N-terminal winged helix" evidence="4">
    <location>
        <begin position="12"/>
        <end position="237"/>
    </location>
</feature>
<dbReference type="EMBL" id="FODJ01000013">
    <property type="protein sequence ID" value="SEO82163.1"/>
    <property type="molecule type" value="Genomic_DNA"/>
</dbReference>
<accession>A0A1H8SVE1</accession>
<gene>
    <name evidence="5" type="ORF">SAMN04488134_113110</name>
</gene>
<comment type="similarity">
    <text evidence="1">Belongs to the DnaB/DnaD family.</text>
</comment>
<dbReference type="Gene3D" id="1.10.10.630">
    <property type="entry name" value="DnaD domain-like"/>
    <property type="match status" value="1"/>
</dbReference>
<feature type="region of interest" description="Disordered" evidence="2">
    <location>
        <begin position="386"/>
        <end position="409"/>
    </location>
</feature>
<dbReference type="AlphaFoldDB" id="A0A1H8SVE1"/>
<dbReference type="Pfam" id="PF25888">
    <property type="entry name" value="WHD_DnaB"/>
    <property type="match status" value="1"/>
</dbReference>
<feature type="domain" description="DnaB/C C-terminal" evidence="3">
    <location>
        <begin position="315"/>
        <end position="379"/>
    </location>
</feature>
<keyword evidence="5" id="KW-0067">ATP-binding</keyword>
<sequence length="450" mass="51020">MTMHQSIGKLLPSDGYQIIGSYVLQADHYQAIYQLYQPIIGMHATALYMTLIHIPSSKQLASHHYLMQLLNQPLTEIYQARLKCEAIGLIRTYQKDTDNDTVYQYSLNYPSIPADFLADDLLSQLLYHQIGEDKFNVLAGLYQDSANAKLQVGQEVTVPFTEVFQNSYLGLRQSDQAVTFDSQSKGATPQLSKDSVDWSWLEQSLAARMLPLNKVLSEHNRKLIQQMVALYQLSNTQVEKAIQWSVTSEHELDREEFKQVCFDLVGTVISGSLSYNRREKAMITPVDSEKSKQDQFIERMEAISPKELLEDLANGNQAASQDLKMIATIMDNQGLNPGVMNVLIHYVMLKSDMKLSKSYLEKIASHWARKNVKTVQQAMTLAKSEHKKYQGWHTGKPTTKNYSKSNGRKEIVPDWFKKQKQEQAKQPAELKSGSGVNAAELLAAFNSKKN</sequence>
<evidence type="ECO:0000259" key="3">
    <source>
        <dbReference type="Pfam" id="PF07261"/>
    </source>
</evidence>
<evidence type="ECO:0000313" key="6">
    <source>
        <dbReference type="Proteomes" id="UP000199300"/>
    </source>
</evidence>
<reference evidence="5 6" key="1">
    <citation type="submission" date="2016-10" db="EMBL/GenBank/DDBJ databases">
        <authorList>
            <person name="de Groot N.N."/>
        </authorList>
    </citation>
    <scope>NUCLEOTIDE SEQUENCE [LARGE SCALE GENOMIC DNA]</scope>
    <source>
        <strain evidence="5 6">CGMCC 1.10434</strain>
    </source>
</reference>
<dbReference type="InterPro" id="IPR006343">
    <property type="entry name" value="DnaB/C_C"/>
</dbReference>
<keyword evidence="6" id="KW-1185">Reference proteome</keyword>
<evidence type="ECO:0000313" key="5">
    <source>
        <dbReference type="EMBL" id="SEO82163.1"/>
    </source>
</evidence>
<protein>
    <submittedName>
        <fullName evidence="5">Replicative DNA helicase loader DnaB</fullName>
    </submittedName>
</protein>
<dbReference type="InterPro" id="IPR058660">
    <property type="entry name" value="WHD_DnaB"/>
</dbReference>
<dbReference type="GO" id="GO:0004386">
    <property type="term" value="F:helicase activity"/>
    <property type="evidence" value="ECO:0007669"/>
    <property type="project" value="UniProtKB-KW"/>
</dbReference>
<keyword evidence="5" id="KW-0547">Nucleotide-binding</keyword>
<organism evidence="5 6">
    <name type="scientific">Amphibacillus marinus</name>
    <dbReference type="NCBI Taxonomy" id="872970"/>
    <lineage>
        <taxon>Bacteria</taxon>
        <taxon>Bacillati</taxon>
        <taxon>Bacillota</taxon>
        <taxon>Bacilli</taxon>
        <taxon>Bacillales</taxon>
        <taxon>Bacillaceae</taxon>
        <taxon>Amphibacillus</taxon>
    </lineage>
</organism>
<evidence type="ECO:0000256" key="1">
    <source>
        <dbReference type="ARBA" id="ARBA00093462"/>
    </source>
</evidence>
<evidence type="ECO:0000256" key="2">
    <source>
        <dbReference type="SAM" id="MobiDB-lite"/>
    </source>
</evidence>
<dbReference type="Pfam" id="PF07261">
    <property type="entry name" value="DnaB_2"/>
    <property type="match status" value="1"/>
</dbReference>
<dbReference type="STRING" id="872970.SAMN04488134_113110"/>
<feature type="compositionally biased region" description="Polar residues" evidence="2">
    <location>
        <begin position="396"/>
        <end position="405"/>
    </location>
</feature>
<dbReference type="InterPro" id="IPR034829">
    <property type="entry name" value="DnaD-like_sf"/>
</dbReference>
<keyword evidence="5" id="KW-0347">Helicase</keyword>
<evidence type="ECO:0000259" key="4">
    <source>
        <dbReference type="Pfam" id="PF25888"/>
    </source>
</evidence>
<keyword evidence="5" id="KW-0378">Hydrolase</keyword>